<proteinExistence type="predicted"/>
<dbReference type="Proteomes" id="UP000003811">
    <property type="component" value="Plasmid pPma4326F"/>
</dbReference>
<evidence type="ECO:0000313" key="2">
    <source>
        <dbReference type="Proteomes" id="UP000003811"/>
    </source>
</evidence>
<dbReference type="RefSeq" id="WP_007250695.1">
    <property type="nucleotide sequence ID" value="NZ_CP047261.1"/>
</dbReference>
<accession>A0A8T8C9Z2</accession>
<keyword evidence="1" id="KW-0614">Plasmid</keyword>
<evidence type="ECO:0000313" key="1">
    <source>
        <dbReference type="EMBL" id="QHF00431.1"/>
    </source>
</evidence>
<geneLocation type="plasmid" evidence="1 2">
    <name>pPma4326F</name>
</geneLocation>
<dbReference type="AlphaFoldDB" id="A0A8T8C9Z2"/>
<protein>
    <submittedName>
        <fullName evidence="1">Uncharacterized protein</fullName>
    </submittedName>
</protein>
<sequence>MRLVRSNWLAGLTSEQFLGLDPWGFVIHVESQQQWVAEIRSKLSVRLTDEELLQILYPGLYDATKSAIKNYAAGSPDGRGLCLIGYALSYIRKYGYARVIDEVPGSGAFNFADLDGLDYAPRAHGLEPDYLNTASNYTDSLSALPQFLSDGIVLSDEGLQKRHAHVEKLRRFLTHREHQILRLAVLEQHCSVDMSSMLGLSEKQVWKVRRQLKAKLGEIAIDQGICPRLVATLRGKETAAAAGE</sequence>
<name>A0A8T8C9Z2_PSEYM</name>
<reference evidence="1 2" key="1">
    <citation type="journal article" date="2011" name="PLoS Pathog.">
        <title>Dynamic evolution of pathogenicity revealed by sequencing and comparative genomics of 19 Pseudomonas syringae isolates.</title>
        <authorList>
            <person name="Baltrus D.A."/>
            <person name="Nishimura M.T."/>
            <person name="Romanchuk A."/>
            <person name="Chang J.H."/>
            <person name="Mukhtar M.S."/>
            <person name="Cherkis K."/>
            <person name="Roach J."/>
            <person name="Grant S.R."/>
            <person name="Jones C.D."/>
            <person name="Dangl J.L."/>
        </authorList>
    </citation>
    <scope>NUCLEOTIDE SEQUENCE [LARGE SCALE GENOMIC DNA]</scope>
    <source>
        <strain evidence="1 2">ES4326</strain>
    </source>
</reference>
<gene>
    <name evidence="1" type="ORF">PMA4326_028340</name>
</gene>
<organism evidence="1 2">
    <name type="scientific">Pseudomonas syringae pv. maculicola str. ES4326</name>
    <dbReference type="NCBI Taxonomy" id="629265"/>
    <lineage>
        <taxon>Bacteria</taxon>
        <taxon>Pseudomonadati</taxon>
        <taxon>Pseudomonadota</taxon>
        <taxon>Gammaproteobacteria</taxon>
        <taxon>Pseudomonadales</taxon>
        <taxon>Pseudomonadaceae</taxon>
        <taxon>Pseudomonas</taxon>
    </lineage>
</organism>
<dbReference type="EMBL" id="CP047261">
    <property type="protein sequence ID" value="QHF00431.1"/>
    <property type="molecule type" value="Genomic_DNA"/>
</dbReference>